<name>A0A9Q1GYD7_9CARY</name>
<evidence type="ECO:0000256" key="1">
    <source>
        <dbReference type="SAM" id="MobiDB-lite"/>
    </source>
</evidence>
<evidence type="ECO:0000313" key="2">
    <source>
        <dbReference type="EMBL" id="KAJ8428353.1"/>
    </source>
</evidence>
<dbReference type="EMBL" id="JAKOGI010001019">
    <property type="protein sequence ID" value="KAJ8428353.1"/>
    <property type="molecule type" value="Genomic_DNA"/>
</dbReference>
<keyword evidence="3" id="KW-1185">Reference proteome</keyword>
<sequence>MKNHVRAEPSSSTRGPPLAPQPPWPECGTEREPQIAGPNNLMLEIIEEDVRATAALPMSLLEVHVASPHEPKNKYTKLLEVWKRVWNLRRTRIPQVGMMKMNDNRSLIVLKSLVDSKLNQRPMLSHSKHRTTDAVEQKNNVKRSSLGSMKGARQQSFVKLKLTYKRNWQAWDEKTMGALSLLHQITDQDVYTTLALPMGLLEVNVASAYEPKINTLDSLNYRGEGGIWEEQGYQK</sequence>
<gene>
    <name evidence="2" type="ORF">Cgig2_002766</name>
</gene>
<comment type="caution">
    <text evidence="2">The sequence shown here is derived from an EMBL/GenBank/DDBJ whole genome shotgun (WGS) entry which is preliminary data.</text>
</comment>
<dbReference type="OrthoDB" id="1001981at2759"/>
<feature type="region of interest" description="Disordered" evidence="1">
    <location>
        <begin position="1"/>
        <end position="34"/>
    </location>
</feature>
<accession>A0A9Q1GYD7</accession>
<proteinExistence type="predicted"/>
<organism evidence="2 3">
    <name type="scientific">Carnegiea gigantea</name>
    <dbReference type="NCBI Taxonomy" id="171969"/>
    <lineage>
        <taxon>Eukaryota</taxon>
        <taxon>Viridiplantae</taxon>
        <taxon>Streptophyta</taxon>
        <taxon>Embryophyta</taxon>
        <taxon>Tracheophyta</taxon>
        <taxon>Spermatophyta</taxon>
        <taxon>Magnoliopsida</taxon>
        <taxon>eudicotyledons</taxon>
        <taxon>Gunneridae</taxon>
        <taxon>Pentapetalae</taxon>
        <taxon>Caryophyllales</taxon>
        <taxon>Cactineae</taxon>
        <taxon>Cactaceae</taxon>
        <taxon>Cactoideae</taxon>
        <taxon>Echinocereeae</taxon>
        <taxon>Carnegiea</taxon>
    </lineage>
</organism>
<dbReference type="AlphaFoldDB" id="A0A9Q1GYD7"/>
<dbReference type="Proteomes" id="UP001153076">
    <property type="component" value="Unassembled WGS sequence"/>
</dbReference>
<evidence type="ECO:0000313" key="3">
    <source>
        <dbReference type="Proteomes" id="UP001153076"/>
    </source>
</evidence>
<protein>
    <submittedName>
        <fullName evidence="2">Uncharacterized protein</fullName>
    </submittedName>
</protein>
<reference evidence="2" key="1">
    <citation type="submission" date="2022-04" db="EMBL/GenBank/DDBJ databases">
        <title>Carnegiea gigantea Genome sequencing and assembly v2.</title>
        <authorList>
            <person name="Copetti D."/>
            <person name="Sanderson M.J."/>
            <person name="Burquez A."/>
            <person name="Wojciechowski M.F."/>
        </authorList>
    </citation>
    <scope>NUCLEOTIDE SEQUENCE</scope>
    <source>
        <strain evidence="2">SGP5-SGP5p</strain>
        <tissue evidence="2">Aerial part</tissue>
    </source>
</reference>